<comment type="caution">
    <text evidence="7">The sequence shown here is derived from an EMBL/GenBank/DDBJ whole genome shotgun (WGS) entry which is preliminary data.</text>
</comment>
<dbReference type="PRINTS" id="PR00598">
    <property type="entry name" value="HTHMARR"/>
</dbReference>
<dbReference type="FunFam" id="1.10.10.10:FF:000163">
    <property type="entry name" value="MarR family transcriptional regulator"/>
    <property type="match status" value="1"/>
</dbReference>
<keyword evidence="2" id="KW-0963">Cytoplasm</keyword>
<dbReference type="PANTHER" id="PTHR33164:SF5">
    <property type="entry name" value="ORGANIC HYDROPEROXIDE RESISTANCE TRANSCRIPTIONAL REGULATOR"/>
    <property type="match status" value="1"/>
</dbReference>
<dbReference type="GO" id="GO:0003677">
    <property type="term" value="F:DNA binding"/>
    <property type="evidence" value="ECO:0007669"/>
    <property type="project" value="UniProtKB-KW"/>
</dbReference>
<dbReference type="PANTHER" id="PTHR33164">
    <property type="entry name" value="TRANSCRIPTIONAL REGULATOR, MARR FAMILY"/>
    <property type="match status" value="1"/>
</dbReference>
<dbReference type="AlphaFoldDB" id="A0A418ZTZ8"/>
<dbReference type="InterPro" id="IPR000835">
    <property type="entry name" value="HTH_MarR-typ"/>
</dbReference>
<accession>A0A418ZTZ8</accession>
<dbReference type="InterPro" id="IPR036390">
    <property type="entry name" value="WH_DNA-bd_sf"/>
</dbReference>
<dbReference type="GO" id="GO:0005737">
    <property type="term" value="C:cytoplasm"/>
    <property type="evidence" value="ECO:0007669"/>
    <property type="project" value="UniProtKB-SubCell"/>
</dbReference>
<dbReference type="OrthoDB" id="9806864at2"/>
<evidence type="ECO:0000313" key="7">
    <source>
        <dbReference type="EMBL" id="RJL02318.1"/>
    </source>
</evidence>
<evidence type="ECO:0000313" key="8">
    <source>
        <dbReference type="Proteomes" id="UP000285530"/>
    </source>
</evidence>
<reference evidence="7 8" key="1">
    <citation type="submission" date="2018-09" db="EMBL/GenBank/DDBJ databases">
        <title>Paracoccus onubensis nov. sp. a moderate halophilic bacterium isolated from Gruta de las Maravillas (Aracena, Spain).</title>
        <authorList>
            <person name="Jurado V."/>
            <person name="Gutierrez-Patricio S."/>
            <person name="Gonzalez-Pimentel J.L."/>
            <person name="Laiz L."/>
            <person name="Saiz-Jimenez C."/>
        </authorList>
    </citation>
    <scope>NUCLEOTIDE SEQUENCE [LARGE SCALE GENOMIC DNA]</scope>
    <source>
        <strain evidence="7 8">DSM 19484</strain>
    </source>
</reference>
<evidence type="ECO:0000256" key="1">
    <source>
        <dbReference type="ARBA" id="ARBA00004496"/>
    </source>
</evidence>
<dbReference type="EMBL" id="QZEV01000058">
    <property type="protein sequence ID" value="RJL02318.1"/>
    <property type="molecule type" value="Genomic_DNA"/>
</dbReference>
<dbReference type="InterPro" id="IPR039422">
    <property type="entry name" value="MarR/SlyA-like"/>
</dbReference>
<evidence type="ECO:0000256" key="4">
    <source>
        <dbReference type="ARBA" id="ARBA00023125"/>
    </source>
</evidence>
<evidence type="ECO:0000256" key="2">
    <source>
        <dbReference type="ARBA" id="ARBA00022490"/>
    </source>
</evidence>
<name>A0A418ZTZ8_9RHOB</name>
<dbReference type="GO" id="GO:0006950">
    <property type="term" value="P:response to stress"/>
    <property type="evidence" value="ECO:0007669"/>
    <property type="project" value="TreeGrafter"/>
</dbReference>
<keyword evidence="8" id="KW-1185">Reference proteome</keyword>
<dbReference type="InterPro" id="IPR055166">
    <property type="entry name" value="Transc_reg_Sar_Rot_HTH"/>
</dbReference>
<keyword evidence="5" id="KW-0804">Transcription</keyword>
<gene>
    <name evidence="7" type="ORF">D3P06_11520</name>
</gene>
<dbReference type="SMART" id="SM00347">
    <property type="entry name" value="HTH_MARR"/>
    <property type="match status" value="1"/>
</dbReference>
<comment type="subcellular location">
    <subcellularLocation>
        <location evidence="1">Cytoplasm</location>
    </subcellularLocation>
</comment>
<dbReference type="Proteomes" id="UP000285530">
    <property type="component" value="Unassembled WGS sequence"/>
</dbReference>
<evidence type="ECO:0000259" key="6">
    <source>
        <dbReference type="PROSITE" id="PS50995"/>
    </source>
</evidence>
<protein>
    <submittedName>
        <fullName evidence="7">MarR family transcriptional regulator</fullName>
    </submittedName>
</protein>
<organism evidence="7 8">
    <name type="scientific">Paracoccus aestuarii</name>
    <dbReference type="NCBI Taxonomy" id="453842"/>
    <lineage>
        <taxon>Bacteria</taxon>
        <taxon>Pseudomonadati</taxon>
        <taxon>Pseudomonadota</taxon>
        <taxon>Alphaproteobacteria</taxon>
        <taxon>Rhodobacterales</taxon>
        <taxon>Paracoccaceae</taxon>
        <taxon>Paracoccus</taxon>
    </lineage>
</organism>
<keyword evidence="4" id="KW-0238">DNA-binding</keyword>
<keyword evidence="3" id="KW-0805">Transcription regulation</keyword>
<evidence type="ECO:0000256" key="5">
    <source>
        <dbReference type="ARBA" id="ARBA00023163"/>
    </source>
</evidence>
<dbReference type="GO" id="GO:0003700">
    <property type="term" value="F:DNA-binding transcription factor activity"/>
    <property type="evidence" value="ECO:0007669"/>
    <property type="project" value="InterPro"/>
</dbReference>
<sequence length="152" mass="16692">MSDSAAPDPFSALDSMLCFDVYGVNLAFGRIYKPLLDPLGLTYPQFLVMMTLWTDDSLSVGGIGDKLGLDSSTLTPLIKRLELASLVTRQRDSRDERRVIVSLTEKGRALQDKSGHVQTCATGATGLTMAQIADLSSRLRKLRESLRRSARD</sequence>
<proteinExistence type="predicted"/>
<dbReference type="PROSITE" id="PS50995">
    <property type="entry name" value="HTH_MARR_2"/>
    <property type="match status" value="1"/>
</dbReference>
<dbReference type="Pfam" id="PF22381">
    <property type="entry name" value="Staph_reg_Sar_Rot"/>
    <property type="match status" value="1"/>
</dbReference>
<feature type="domain" description="HTH marR-type" evidence="6">
    <location>
        <begin position="14"/>
        <end position="144"/>
    </location>
</feature>
<dbReference type="Gene3D" id="1.10.10.10">
    <property type="entry name" value="Winged helix-like DNA-binding domain superfamily/Winged helix DNA-binding domain"/>
    <property type="match status" value="1"/>
</dbReference>
<dbReference type="SUPFAM" id="SSF46785">
    <property type="entry name" value="Winged helix' DNA-binding domain"/>
    <property type="match status" value="1"/>
</dbReference>
<dbReference type="InterPro" id="IPR036388">
    <property type="entry name" value="WH-like_DNA-bd_sf"/>
</dbReference>
<evidence type="ECO:0000256" key="3">
    <source>
        <dbReference type="ARBA" id="ARBA00023015"/>
    </source>
</evidence>